<proteinExistence type="predicted"/>
<organism evidence="2 3">
    <name type="scientific">Trichogramma brassicae</name>
    <dbReference type="NCBI Taxonomy" id="86971"/>
    <lineage>
        <taxon>Eukaryota</taxon>
        <taxon>Metazoa</taxon>
        <taxon>Ecdysozoa</taxon>
        <taxon>Arthropoda</taxon>
        <taxon>Hexapoda</taxon>
        <taxon>Insecta</taxon>
        <taxon>Pterygota</taxon>
        <taxon>Neoptera</taxon>
        <taxon>Endopterygota</taxon>
        <taxon>Hymenoptera</taxon>
        <taxon>Apocrita</taxon>
        <taxon>Proctotrupomorpha</taxon>
        <taxon>Chalcidoidea</taxon>
        <taxon>Trichogrammatidae</taxon>
        <taxon>Trichogramma</taxon>
    </lineage>
</organism>
<protein>
    <submittedName>
        <fullName evidence="2">Uncharacterized protein</fullName>
    </submittedName>
</protein>
<feature type="compositionally biased region" description="Low complexity" evidence="1">
    <location>
        <begin position="44"/>
        <end position="56"/>
    </location>
</feature>
<name>A0A6H5HTV7_9HYME</name>
<evidence type="ECO:0000313" key="3">
    <source>
        <dbReference type="Proteomes" id="UP000479190"/>
    </source>
</evidence>
<feature type="region of interest" description="Disordered" evidence="1">
    <location>
        <begin position="37"/>
        <end position="56"/>
    </location>
</feature>
<keyword evidence="3" id="KW-1185">Reference proteome</keyword>
<dbReference type="Proteomes" id="UP000479190">
    <property type="component" value="Unassembled WGS sequence"/>
</dbReference>
<evidence type="ECO:0000313" key="2">
    <source>
        <dbReference type="EMBL" id="CAB0028871.1"/>
    </source>
</evidence>
<sequence>MFQPPPELKIKISNHIKGILLQSGWSLPRMLGESRLVSSDECPGRSGESPSPSPSVNVELPSTTRFFTIYYYTSWMKKRATFAACERMIHFCALICMCTCVFCRIVYELEQQQHEKRRELESAAAAQLLHFDFSVCTFEAIYTQQQQGYMVECVSNFLTGHTGKKQLELTRGAATVATDGALDGAILRRDSLAAATAAGCAFVSRLRDALYYASLQQRLYRVSRGRCSHTQGKSQQQQQLAGVADWLRVGNAYTRMRLYSYAIASFRGYTRTT</sequence>
<accession>A0A6H5HTV7</accession>
<evidence type="ECO:0000256" key="1">
    <source>
        <dbReference type="SAM" id="MobiDB-lite"/>
    </source>
</evidence>
<dbReference type="EMBL" id="CADCXV010000213">
    <property type="protein sequence ID" value="CAB0028871.1"/>
    <property type="molecule type" value="Genomic_DNA"/>
</dbReference>
<dbReference type="AlphaFoldDB" id="A0A6H5HTV7"/>
<reference evidence="2 3" key="1">
    <citation type="submission" date="2020-02" db="EMBL/GenBank/DDBJ databases">
        <authorList>
            <person name="Ferguson B K."/>
        </authorList>
    </citation>
    <scope>NUCLEOTIDE SEQUENCE [LARGE SCALE GENOMIC DNA]</scope>
</reference>
<gene>
    <name evidence="2" type="ORF">TBRA_LOCUS986</name>
</gene>